<comment type="subcellular location">
    <subcellularLocation>
        <location evidence="1">Cell membrane</location>
        <topology evidence="1">Multi-pass membrane protein</topology>
    </subcellularLocation>
</comment>
<dbReference type="Proteomes" id="UP000776651">
    <property type="component" value="Unassembled WGS sequence"/>
</dbReference>
<evidence type="ECO:0000256" key="3">
    <source>
        <dbReference type="ARBA" id="ARBA00022692"/>
    </source>
</evidence>
<feature type="transmembrane region" description="Helical" evidence="7">
    <location>
        <begin position="149"/>
        <end position="166"/>
    </location>
</feature>
<feature type="transmembrane region" description="Helical" evidence="7">
    <location>
        <begin position="409"/>
        <end position="426"/>
    </location>
</feature>
<sequence>MTQHYTVAPIRNCCIGKAVPTLLTLFVNALPPGARRMLVRADPGLLRTARGARAMFAFVLTMAVTVLAGGAFGAPVTAFLIAFPVTVFSCAAISDDETRARIGKILALSASAGAMFTLSALLHTSWINHFVFVLLIGAVAYARQFGGPWIPVGLAANVSYFFGAFLKPDTQMLHWQWVGVVIGAVCALIVHQLVVPHRPWRRMRWAVSSIRMRMGGMLEVAARFGETQKAPRLKRELARVANAVNIAENELDNLPGGRLAHRPLAEALLSILALAERFALQLQDQLERGGMPNADKRELENLSKALIDYTPLSHNGDLGMIGSGIDRLEQALLLPPDLDAARSRKVPPAAPVRAQFRSAIQSAAAAALAILGGVMLSPERWYWAVITVFVMFTGTFSRGQALAKSLQRTFGTLAGILVAMGVVWALQGNIHVALALMPLAIFCVFYAFTQSYTWMAFWITVTVALLFLATGRFTDALMVLRLEETAIGATAGIIVAAFVLPKSTDAYAREQLNDLLDTTRGVLKTSLPDGPIDRLQLTAALHDFEAKVSNMRDVIEPLRIFPGARASGQRDGITRQLVLTSYWVHEIALAVRELDSAGVKRSPARALEASAKLESVIERLRVPGHDETAVETADAPPPLARETGGDPMQVIATACHGAAVSLTSVARLVTDRSMHSRAFRF</sequence>
<dbReference type="InterPro" id="IPR049453">
    <property type="entry name" value="Memb_transporter_dom"/>
</dbReference>
<evidence type="ECO:0000256" key="7">
    <source>
        <dbReference type="SAM" id="Phobius"/>
    </source>
</evidence>
<organism evidence="9 10">
    <name type="scientific">Qipengyuania pacifica</name>
    <dbReference type="NCBI Taxonomy" id="2860199"/>
    <lineage>
        <taxon>Bacteria</taxon>
        <taxon>Pseudomonadati</taxon>
        <taxon>Pseudomonadota</taxon>
        <taxon>Alphaproteobacteria</taxon>
        <taxon>Sphingomonadales</taxon>
        <taxon>Erythrobacteraceae</taxon>
        <taxon>Qipengyuania</taxon>
    </lineage>
</organism>
<evidence type="ECO:0000313" key="10">
    <source>
        <dbReference type="Proteomes" id="UP000776651"/>
    </source>
</evidence>
<comment type="similarity">
    <text evidence="6">Belongs to the YccS/YhfK family.</text>
</comment>
<keyword evidence="10" id="KW-1185">Reference proteome</keyword>
<feature type="transmembrane region" description="Helical" evidence="7">
    <location>
        <begin position="172"/>
        <end position="195"/>
    </location>
</feature>
<feature type="transmembrane region" description="Helical" evidence="7">
    <location>
        <begin position="455"/>
        <end position="473"/>
    </location>
</feature>
<keyword evidence="3 7" id="KW-0812">Transmembrane</keyword>
<dbReference type="Pfam" id="PF13515">
    <property type="entry name" value="FUSC_2"/>
    <property type="match status" value="1"/>
</dbReference>
<gene>
    <name evidence="9" type="ORF">K3177_00420</name>
</gene>
<feature type="transmembrane region" description="Helical" evidence="7">
    <location>
        <begin position="54"/>
        <end position="72"/>
    </location>
</feature>
<evidence type="ECO:0000256" key="6">
    <source>
        <dbReference type="ARBA" id="ARBA00043993"/>
    </source>
</evidence>
<dbReference type="RefSeq" id="WP_221596284.1">
    <property type="nucleotide sequence ID" value="NZ_JAIGNQ010000001.1"/>
</dbReference>
<dbReference type="EMBL" id="JAIGNQ010000001">
    <property type="protein sequence ID" value="MBX7486968.1"/>
    <property type="molecule type" value="Genomic_DNA"/>
</dbReference>
<keyword evidence="2" id="KW-1003">Cell membrane</keyword>
<evidence type="ECO:0000313" key="9">
    <source>
        <dbReference type="EMBL" id="MBX7486968.1"/>
    </source>
</evidence>
<dbReference type="PANTHER" id="PTHR30509">
    <property type="entry name" value="P-HYDROXYBENZOIC ACID EFFLUX PUMP SUBUNIT-RELATED"/>
    <property type="match status" value="1"/>
</dbReference>
<keyword evidence="4 7" id="KW-1133">Transmembrane helix</keyword>
<feature type="transmembrane region" description="Helical" evidence="7">
    <location>
        <begin position="102"/>
        <end position="120"/>
    </location>
</feature>
<proteinExistence type="inferred from homology"/>
<dbReference type="PANTHER" id="PTHR30509:SF9">
    <property type="entry name" value="MULTIDRUG RESISTANCE PROTEIN MDTO"/>
    <property type="match status" value="1"/>
</dbReference>
<evidence type="ECO:0000256" key="1">
    <source>
        <dbReference type="ARBA" id="ARBA00004651"/>
    </source>
</evidence>
<reference evidence="9 10" key="1">
    <citation type="submission" date="2021-08" db="EMBL/GenBank/DDBJ databases">
        <title>Comparative Genomics Analysis of the Genus Qipengyuania Reveals Extensive Genetic Diversity and Metabolic Versatility, Including the Description of Fifteen Novel Species.</title>
        <authorList>
            <person name="Liu Y."/>
        </authorList>
    </citation>
    <scope>NUCLEOTIDE SEQUENCE [LARGE SCALE GENOMIC DNA]</scope>
    <source>
        <strain evidence="9 10">GH25</strain>
    </source>
</reference>
<evidence type="ECO:0000256" key="5">
    <source>
        <dbReference type="ARBA" id="ARBA00023136"/>
    </source>
</evidence>
<comment type="caution">
    <text evidence="9">The sequence shown here is derived from an EMBL/GenBank/DDBJ whole genome shotgun (WGS) entry which is preliminary data.</text>
</comment>
<feature type="transmembrane region" description="Helical" evidence="7">
    <location>
        <begin position="432"/>
        <end position="448"/>
    </location>
</feature>
<evidence type="ECO:0000259" key="8">
    <source>
        <dbReference type="Pfam" id="PF13515"/>
    </source>
</evidence>
<evidence type="ECO:0000256" key="2">
    <source>
        <dbReference type="ARBA" id="ARBA00022475"/>
    </source>
</evidence>
<feature type="domain" description="Integral membrane bound transporter" evidence="8">
    <location>
        <begin position="371"/>
        <end position="495"/>
    </location>
</feature>
<keyword evidence="5 7" id="KW-0472">Membrane</keyword>
<feature type="transmembrane region" description="Helical" evidence="7">
    <location>
        <begin position="78"/>
        <end position="95"/>
    </location>
</feature>
<protein>
    <submittedName>
        <fullName evidence="9">FUSC family protein</fullName>
    </submittedName>
</protein>
<feature type="transmembrane region" description="Helical" evidence="7">
    <location>
        <begin position="381"/>
        <end position="397"/>
    </location>
</feature>
<name>A0ABS7JBB9_9SPHN</name>
<accession>A0ABS7JBB9</accession>
<evidence type="ECO:0000256" key="4">
    <source>
        <dbReference type="ARBA" id="ARBA00022989"/>
    </source>
</evidence>